<name>A0A0G4FG03_VITBC</name>
<feature type="compositionally biased region" description="Gly residues" evidence="1">
    <location>
        <begin position="128"/>
        <end position="138"/>
    </location>
</feature>
<organism evidence="2 3">
    <name type="scientific">Vitrella brassicaformis (strain CCMP3155)</name>
    <dbReference type="NCBI Taxonomy" id="1169540"/>
    <lineage>
        <taxon>Eukaryota</taxon>
        <taxon>Sar</taxon>
        <taxon>Alveolata</taxon>
        <taxon>Colpodellida</taxon>
        <taxon>Vitrellaceae</taxon>
        <taxon>Vitrella</taxon>
    </lineage>
</organism>
<evidence type="ECO:0000256" key="1">
    <source>
        <dbReference type="SAM" id="MobiDB-lite"/>
    </source>
</evidence>
<keyword evidence="3" id="KW-1185">Reference proteome</keyword>
<proteinExistence type="predicted"/>
<protein>
    <submittedName>
        <fullName evidence="2">Uncharacterized protein</fullName>
    </submittedName>
</protein>
<dbReference type="InParanoid" id="A0A0G4FG03"/>
<feature type="region of interest" description="Disordered" evidence="1">
    <location>
        <begin position="89"/>
        <end position="138"/>
    </location>
</feature>
<accession>A0A0G4FG03</accession>
<evidence type="ECO:0000313" key="3">
    <source>
        <dbReference type="Proteomes" id="UP000041254"/>
    </source>
</evidence>
<dbReference type="VEuPathDB" id="CryptoDB:Vbra_15324"/>
<dbReference type="AlphaFoldDB" id="A0A0G4FG03"/>
<gene>
    <name evidence="2" type="ORF">Vbra_15324</name>
</gene>
<dbReference type="EMBL" id="CDMY01000433">
    <property type="protein sequence ID" value="CEM12121.1"/>
    <property type="molecule type" value="Genomic_DNA"/>
</dbReference>
<evidence type="ECO:0000313" key="2">
    <source>
        <dbReference type="EMBL" id="CEM12121.1"/>
    </source>
</evidence>
<reference evidence="2 3" key="1">
    <citation type="submission" date="2014-11" db="EMBL/GenBank/DDBJ databases">
        <authorList>
            <person name="Zhu J."/>
            <person name="Qi W."/>
            <person name="Song R."/>
        </authorList>
    </citation>
    <scope>NUCLEOTIDE SEQUENCE [LARGE SCALE GENOMIC DNA]</scope>
</reference>
<feature type="compositionally biased region" description="Basic and acidic residues" evidence="1">
    <location>
        <begin position="101"/>
        <end position="110"/>
    </location>
</feature>
<sequence>MSTEEGERLREIREHVRRHREPLIAKWRAEIEALAVEAAAIQRRALLSDQAALIAELVGMRAKVEALKRVEQLTAADREELLADIAAMRQQETPDAAAMRPGERPPRERPPPQASPGRPAGHVHGGQQHQGGTGGAGQ</sequence>
<dbReference type="Proteomes" id="UP000041254">
    <property type="component" value="Unassembled WGS sequence"/>
</dbReference>